<proteinExistence type="predicted"/>
<evidence type="ECO:0008006" key="3">
    <source>
        <dbReference type="Google" id="ProtNLM"/>
    </source>
</evidence>
<organism evidence="2">
    <name type="scientific">hydrothermal vent metagenome</name>
    <dbReference type="NCBI Taxonomy" id="652676"/>
    <lineage>
        <taxon>unclassified sequences</taxon>
        <taxon>metagenomes</taxon>
        <taxon>ecological metagenomes</taxon>
    </lineage>
</organism>
<name>A0A3B0TEH9_9ZZZZ</name>
<accession>A0A3B0TEH9</accession>
<gene>
    <name evidence="2" type="ORF">MNBD_ACTINO01-555</name>
</gene>
<feature type="region of interest" description="Disordered" evidence="1">
    <location>
        <begin position="1"/>
        <end position="20"/>
    </location>
</feature>
<dbReference type="AlphaFoldDB" id="A0A3B0TEH9"/>
<dbReference type="SUPFAM" id="SSF54631">
    <property type="entry name" value="CBS-domain pair"/>
    <property type="match status" value="1"/>
</dbReference>
<protein>
    <recommendedName>
        <fullName evidence="3">CBS domain-containing protein</fullName>
    </recommendedName>
</protein>
<evidence type="ECO:0000313" key="2">
    <source>
        <dbReference type="EMBL" id="VAW05376.1"/>
    </source>
</evidence>
<reference evidence="2" key="1">
    <citation type="submission" date="2018-06" db="EMBL/GenBank/DDBJ databases">
        <authorList>
            <person name="Zhirakovskaya E."/>
        </authorList>
    </citation>
    <scope>NUCLEOTIDE SEQUENCE</scope>
</reference>
<evidence type="ECO:0000256" key="1">
    <source>
        <dbReference type="SAM" id="MobiDB-lite"/>
    </source>
</evidence>
<sequence>MVSTHETSDSPRSHPDEGRHERVAWTKGGSNLEVAEILGTAPLRITGDLDTACVDNRIELLVTKRFPRSEVVPAVVPVGFDADAIVSVAIAVGDGPHSPMAVSIGEAIARRLDVPGTVITAYAASDDYEDARYRLQRLTAPTTRLETTAIQTPDPRTITEHLSKDTLLVHGAAGGSFIDRHFTGTGNRLTSRARGCVLVVKDAPRRCFQIAVDPTGHAVAPELLVSDALHVMAYPFAPVVRAHRLLGIVRAHTLVHADAGATVASFVEPVDALERCEAIDGISTVRERLGDGPIPIIDDRGNLTGVILD</sequence>
<dbReference type="InterPro" id="IPR046342">
    <property type="entry name" value="CBS_dom_sf"/>
</dbReference>
<dbReference type="EMBL" id="UOEI01000427">
    <property type="protein sequence ID" value="VAW05376.1"/>
    <property type="molecule type" value="Genomic_DNA"/>
</dbReference>